<name>A0A9P7VKB8_9AGAR</name>
<dbReference type="AlphaFoldDB" id="A0A9P7VKB8"/>
<dbReference type="GeneID" id="66106749"/>
<organism evidence="1 2">
    <name type="scientific">Guyanagaster necrorhizus</name>
    <dbReference type="NCBI Taxonomy" id="856835"/>
    <lineage>
        <taxon>Eukaryota</taxon>
        <taxon>Fungi</taxon>
        <taxon>Dikarya</taxon>
        <taxon>Basidiomycota</taxon>
        <taxon>Agaricomycotina</taxon>
        <taxon>Agaricomycetes</taxon>
        <taxon>Agaricomycetidae</taxon>
        <taxon>Agaricales</taxon>
        <taxon>Marasmiineae</taxon>
        <taxon>Physalacriaceae</taxon>
        <taxon>Guyanagaster</taxon>
    </lineage>
</organism>
<dbReference type="EMBL" id="MU250555">
    <property type="protein sequence ID" value="KAG7441930.1"/>
    <property type="molecule type" value="Genomic_DNA"/>
</dbReference>
<evidence type="ECO:0000313" key="1">
    <source>
        <dbReference type="EMBL" id="KAG7441930.1"/>
    </source>
</evidence>
<evidence type="ECO:0000313" key="2">
    <source>
        <dbReference type="Proteomes" id="UP000812287"/>
    </source>
</evidence>
<reference evidence="1" key="1">
    <citation type="submission" date="2020-11" db="EMBL/GenBank/DDBJ databases">
        <title>Adaptations for nitrogen fixation in a non-lichenized fungal sporocarp promotes dispersal by wood-feeding termites.</title>
        <authorList>
            <consortium name="DOE Joint Genome Institute"/>
            <person name="Koch R.A."/>
            <person name="Yoon G."/>
            <person name="Arayal U."/>
            <person name="Lail K."/>
            <person name="Amirebrahimi M."/>
            <person name="Labutti K."/>
            <person name="Lipzen A."/>
            <person name="Riley R."/>
            <person name="Barry K."/>
            <person name="Henrissat B."/>
            <person name="Grigoriev I.V."/>
            <person name="Herr J.R."/>
            <person name="Aime M.C."/>
        </authorList>
    </citation>
    <scope>NUCLEOTIDE SEQUENCE</scope>
    <source>
        <strain evidence="1">MCA 3950</strain>
    </source>
</reference>
<keyword evidence="2" id="KW-1185">Reference proteome</keyword>
<dbReference type="RefSeq" id="XP_043035430.1">
    <property type="nucleotide sequence ID" value="XM_043184452.1"/>
</dbReference>
<dbReference type="Proteomes" id="UP000812287">
    <property type="component" value="Unassembled WGS sequence"/>
</dbReference>
<gene>
    <name evidence="1" type="ORF">BT62DRAFT_922955</name>
</gene>
<sequence>MSRSFWNNDQKDRVFLLGARLNEIILLRKAAIEALSDILINLPPQPPPQSLRDSLDASRIVRHTAPTLKNLTNPKIVCSGDICEEVTTLPFWNCSGLKQAYIYIGGGVVHDNGSHRWHGYLRDVVNGQIWKKGRSIEDHFEYLKRVYPHHLIEEADPGTPCARPLAEKKPCTKIYSQEIFIPYNAVAVTAPSAKGIQSVDWTRERRFRTERRVKMVAEELQRDAIHRVYTREI</sequence>
<protein>
    <submittedName>
        <fullName evidence="1">Uncharacterized protein</fullName>
    </submittedName>
</protein>
<accession>A0A9P7VKB8</accession>
<comment type="caution">
    <text evidence="1">The sequence shown here is derived from an EMBL/GenBank/DDBJ whole genome shotgun (WGS) entry which is preliminary data.</text>
</comment>
<proteinExistence type="predicted"/>